<keyword evidence="3" id="KW-1185">Reference proteome</keyword>
<reference evidence="2" key="1">
    <citation type="submission" date="2022-04" db="EMBL/GenBank/DDBJ databases">
        <title>Carnegiea gigantea Genome sequencing and assembly v2.</title>
        <authorList>
            <person name="Copetti D."/>
            <person name="Sanderson M.J."/>
            <person name="Burquez A."/>
            <person name="Wojciechowski M.F."/>
        </authorList>
    </citation>
    <scope>NUCLEOTIDE SEQUENCE</scope>
    <source>
        <strain evidence="2">SGP5-SGP5p</strain>
        <tissue evidence="2">Aerial part</tissue>
    </source>
</reference>
<evidence type="ECO:0000256" key="1">
    <source>
        <dbReference type="SAM" id="MobiDB-lite"/>
    </source>
</evidence>
<accession>A0A9Q1KM19</accession>
<proteinExistence type="predicted"/>
<organism evidence="2 3">
    <name type="scientific">Carnegiea gigantea</name>
    <dbReference type="NCBI Taxonomy" id="171969"/>
    <lineage>
        <taxon>Eukaryota</taxon>
        <taxon>Viridiplantae</taxon>
        <taxon>Streptophyta</taxon>
        <taxon>Embryophyta</taxon>
        <taxon>Tracheophyta</taxon>
        <taxon>Spermatophyta</taxon>
        <taxon>Magnoliopsida</taxon>
        <taxon>eudicotyledons</taxon>
        <taxon>Gunneridae</taxon>
        <taxon>Pentapetalae</taxon>
        <taxon>Caryophyllales</taxon>
        <taxon>Cactineae</taxon>
        <taxon>Cactaceae</taxon>
        <taxon>Cactoideae</taxon>
        <taxon>Echinocereeae</taxon>
        <taxon>Carnegiea</taxon>
    </lineage>
</organism>
<dbReference type="AlphaFoldDB" id="A0A9Q1KM19"/>
<feature type="compositionally biased region" description="Low complexity" evidence="1">
    <location>
        <begin position="188"/>
        <end position="197"/>
    </location>
</feature>
<comment type="caution">
    <text evidence="2">The sequence shown here is derived from an EMBL/GenBank/DDBJ whole genome shotgun (WGS) entry which is preliminary data.</text>
</comment>
<dbReference type="EMBL" id="JAKOGI010000060">
    <property type="protein sequence ID" value="KAJ8446105.1"/>
    <property type="molecule type" value="Genomic_DNA"/>
</dbReference>
<evidence type="ECO:0000313" key="3">
    <source>
        <dbReference type="Proteomes" id="UP001153076"/>
    </source>
</evidence>
<feature type="region of interest" description="Disordered" evidence="1">
    <location>
        <begin position="181"/>
        <end position="206"/>
    </location>
</feature>
<gene>
    <name evidence="2" type="ORF">Cgig2_025664</name>
</gene>
<dbReference type="Proteomes" id="UP001153076">
    <property type="component" value="Unassembled WGS sequence"/>
</dbReference>
<evidence type="ECO:0000313" key="2">
    <source>
        <dbReference type="EMBL" id="KAJ8446105.1"/>
    </source>
</evidence>
<protein>
    <submittedName>
        <fullName evidence="2">Uncharacterized protein</fullName>
    </submittedName>
</protein>
<name>A0A9Q1KM19_9CARY</name>
<sequence>MLIFTHCSRSSSSSPTPTLSPFTKFHPTQTGGSSLVVSPLARSTFLIQSQLGLKDLHIVLGLDEIDPVLEAESDKDNDFVDDGDIEVFHDSSEEEEEEFDYDMSQDEAYMMIGRAGAKNKVTCNMEGGVSSLNLVLRMTNQTGKRKRMSKFTGMLTMSLDAQEAVNPFEVEVDPMNVNFEHDRPPRRASVNSSANSAIDGNVGNNEATSKIKKKGERGKYKSYIVDMKIKGKQSKLSICIPDETDRAIGDNARHLGQGLHLMSKIGRKLSQRPVMVCGRKYRIWKTHLYYYYKSPSCGNIHEECMRNPPTDLPQDQWEYCVKHFSFVEFKRTYCYVFVDHPSPALLIAKKGEQQCEATVDVIWLAEHTRNSDEEVLQGVGRNRSNEIHVFFLTLVNLKLTVLIFLV</sequence>
<dbReference type="OrthoDB" id="1292058at2759"/>